<dbReference type="InterPro" id="IPR003399">
    <property type="entry name" value="Mce/MlaD"/>
</dbReference>
<accession>A0A2N3Y3K5</accession>
<dbReference type="InterPro" id="IPR005693">
    <property type="entry name" value="Mce"/>
</dbReference>
<feature type="domain" description="Mammalian cell entry C-terminal" evidence="3">
    <location>
        <begin position="113"/>
        <end position="296"/>
    </location>
</feature>
<evidence type="ECO:0000313" key="4">
    <source>
        <dbReference type="EMBL" id="PKW17519.1"/>
    </source>
</evidence>
<dbReference type="Proteomes" id="UP000233786">
    <property type="component" value="Unassembled WGS sequence"/>
</dbReference>
<name>A0A2N3Y3K5_SACSN</name>
<dbReference type="PANTHER" id="PTHR33371">
    <property type="entry name" value="INTERMEMBRANE PHOSPHOLIPID TRANSPORT SYSTEM BINDING PROTEIN MLAD-RELATED"/>
    <property type="match status" value="1"/>
</dbReference>
<organism evidence="4 5">
    <name type="scientific">Saccharopolyspora spinosa</name>
    <dbReference type="NCBI Taxonomy" id="60894"/>
    <lineage>
        <taxon>Bacteria</taxon>
        <taxon>Bacillati</taxon>
        <taxon>Actinomycetota</taxon>
        <taxon>Actinomycetes</taxon>
        <taxon>Pseudonocardiales</taxon>
        <taxon>Pseudonocardiaceae</taxon>
        <taxon>Saccharopolyspora</taxon>
    </lineage>
</organism>
<keyword evidence="5" id="KW-1185">Reference proteome</keyword>
<evidence type="ECO:0000256" key="1">
    <source>
        <dbReference type="SAM" id="MobiDB-lite"/>
    </source>
</evidence>
<dbReference type="Pfam" id="PF11887">
    <property type="entry name" value="Mce4_CUP1"/>
    <property type="match status" value="1"/>
</dbReference>
<dbReference type="PROSITE" id="PS51257">
    <property type="entry name" value="PROKAR_LIPOPROTEIN"/>
    <property type="match status" value="1"/>
</dbReference>
<dbReference type="InterPro" id="IPR052336">
    <property type="entry name" value="MlaD_Phospholipid_Transporter"/>
</dbReference>
<gene>
    <name evidence="4" type="ORF">A8926_5492</name>
</gene>
<evidence type="ECO:0000313" key="5">
    <source>
        <dbReference type="Proteomes" id="UP000233786"/>
    </source>
</evidence>
<dbReference type="RefSeq" id="WP_010692639.1">
    <property type="nucleotide sequence ID" value="NZ_CP061007.1"/>
</dbReference>
<reference evidence="4" key="1">
    <citation type="submission" date="2017-12" db="EMBL/GenBank/DDBJ databases">
        <title>Sequencing the genomes of 1000 Actinobacteria strains.</title>
        <authorList>
            <person name="Klenk H.-P."/>
        </authorList>
    </citation>
    <scope>NUCLEOTIDE SEQUENCE [LARGE SCALE GENOMIC DNA]</scope>
    <source>
        <strain evidence="4">DSM 44228</strain>
    </source>
</reference>
<evidence type="ECO:0000259" key="3">
    <source>
        <dbReference type="Pfam" id="PF11887"/>
    </source>
</evidence>
<dbReference type="OrthoDB" id="9774928at2"/>
<dbReference type="AlphaFoldDB" id="A0A2N3Y3K5"/>
<dbReference type="STRING" id="994479.GCA_000194155_00954"/>
<dbReference type="NCBIfam" id="TIGR00996">
    <property type="entry name" value="Mtu_fam_mce"/>
    <property type="match status" value="1"/>
</dbReference>
<protein>
    <submittedName>
        <fullName evidence="4">Phospholipid/cholesterol/gamma-HCH transport system substrate-binding protein</fullName>
    </submittedName>
</protein>
<dbReference type="Pfam" id="PF02470">
    <property type="entry name" value="MlaD"/>
    <property type="match status" value="1"/>
</dbReference>
<dbReference type="GO" id="GO:0005576">
    <property type="term" value="C:extracellular region"/>
    <property type="evidence" value="ECO:0007669"/>
    <property type="project" value="TreeGrafter"/>
</dbReference>
<dbReference type="PANTHER" id="PTHR33371:SF15">
    <property type="entry name" value="LIPOPROTEIN LPRN"/>
    <property type="match status" value="1"/>
</dbReference>
<sequence>MNRSAPGVLAVVLLTSSCGLSLQNLPVGNGTSGYQVTAVFSDVGQLPKGGAVRLGQAVVGHVSAIGTQDFRAVVELDIDRDVRLPAGTTARLELASPLGEEFVVLQPPSTLEGESLADGSVIPIERTSRGPDIENALAAVGTLLNGSGLDQARTIVTELNTALDGREQRVRDLLGQLEHILASLNRHRAEITGLIDSMHATSQDLAASQTTLDAALTQVRPAIDALLAERERFTTLLANTADLSDATTALLDQTGESLTRQVEQFRPVLADLQSLDGNLGTTVQSLRRFSGLFQQATPGDYLLFNGTLDVPGTVVQLLAPGTPMPPPGQGGVGSILRGGTR</sequence>
<evidence type="ECO:0000259" key="2">
    <source>
        <dbReference type="Pfam" id="PF02470"/>
    </source>
</evidence>
<comment type="caution">
    <text evidence="4">The sequence shown here is derived from an EMBL/GenBank/DDBJ whole genome shotgun (WGS) entry which is preliminary data.</text>
</comment>
<proteinExistence type="predicted"/>
<dbReference type="InterPro" id="IPR024516">
    <property type="entry name" value="Mce_C"/>
</dbReference>
<feature type="region of interest" description="Disordered" evidence="1">
    <location>
        <begin position="322"/>
        <end position="341"/>
    </location>
</feature>
<dbReference type="EMBL" id="PJNB01000001">
    <property type="protein sequence ID" value="PKW17519.1"/>
    <property type="molecule type" value="Genomic_DNA"/>
</dbReference>
<feature type="domain" description="Mce/MlaD" evidence="2">
    <location>
        <begin position="33"/>
        <end position="108"/>
    </location>
</feature>